<dbReference type="InterPro" id="IPR044998">
    <property type="entry name" value="Timeless"/>
</dbReference>
<feature type="compositionally biased region" description="Basic and acidic residues" evidence="5">
    <location>
        <begin position="1006"/>
        <end position="1022"/>
    </location>
</feature>
<dbReference type="Proteomes" id="UP000320333">
    <property type="component" value="Unassembled WGS sequence"/>
</dbReference>
<evidence type="ECO:0000313" key="7">
    <source>
        <dbReference type="EMBL" id="TPX76044.1"/>
    </source>
</evidence>
<proteinExistence type="predicted"/>
<dbReference type="OrthoDB" id="310853at2759"/>
<dbReference type="GO" id="GO:0003677">
    <property type="term" value="F:DNA binding"/>
    <property type="evidence" value="ECO:0007669"/>
    <property type="project" value="TreeGrafter"/>
</dbReference>
<dbReference type="GO" id="GO:0006281">
    <property type="term" value="P:DNA repair"/>
    <property type="evidence" value="ECO:0007669"/>
    <property type="project" value="TreeGrafter"/>
</dbReference>
<dbReference type="EMBL" id="QEAP01000059">
    <property type="protein sequence ID" value="TPX76044.1"/>
    <property type="molecule type" value="Genomic_DNA"/>
</dbReference>
<dbReference type="PANTHER" id="PTHR22940:SF4">
    <property type="entry name" value="PROTEIN TIMELESS HOMOLOG"/>
    <property type="match status" value="1"/>
</dbReference>
<evidence type="ECO:0000256" key="4">
    <source>
        <dbReference type="ARBA" id="ARBA00023306"/>
    </source>
</evidence>
<organism evidence="7 8">
    <name type="scientific">Chytriomyces confervae</name>
    <dbReference type="NCBI Taxonomy" id="246404"/>
    <lineage>
        <taxon>Eukaryota</taxon>
        <taxon>Fungi</taxon>
        <taxon>Fungi incertae sedis</taxon>
        <taxon>Chytridiomycota</taxon>
        <taxon>Chytridiomycota incertae sedis</taxon>
        <taxon>Chytridiomycetes</taxon>
        <taxon>Chytridiales</taxon>
        <taxon>Chytriomycetaceae</taxon>
        <taxon>Chytriomyces</taxon>
    </lineage>
</organism>
<keyword evidence="8" id="KW-1185">Reference proteome</keyword>
<protein>
    <recommendedName>
        <fullName evidence="6">Timeless N-terminal domain-containing protein</fullName>
    </recommendedName>
</protein>
<reference evidence="7 8" key="1">
    <citation type="journal article" date="2019" name="Sci. Rep.">
        <title>Comparative genomics of chytrid fungi reveal insights into the obligate biotrophic and pathogenic lifestyle of Synchytrium endobioticum.</title>
        <authorList>
            <person name="van de Vossenberg B.T.L.H."/>
            <person name="Warris S."/>
            <person name="Nguyen H.D.T."/>
            <person name="van Gent-Pelzer M.P.E."/>
            <person name="Joly D.L."/>
            <person name="van de Geest H.C."/>
            <person name="Bonants P.J.M."/>
            <person name="Smith D.S."/>
            <person name="Levesque C.A."/>
            <person name="van der Lee T.A.J."/>
        </authorList>
    </citation>
    <scope>NUCLEOTIDE SEQUENCE [LARGE SCALE GENOMIC DNA]</scope>
    <source>
        <strain evidence="7 8">CBS 675.73</strain>
    </source>
</reference>
<feature type="compositionally biased region" description="Basic and acidic residues" evidence="5">
    <location>
        <begin position="951"/>
        <end position="969"/>
    </location>
</feature>
<dbReference type="AlphaFoldDB" id="A0A507FIB1"/>
<sequence>MDSQFHTHFEEQRLARQDTDRNRILNICTALGGVEDGKYVAGDEAMECLRDLKRLLRMDNDTPDRRVFAVMGEWNVLSRDLVPLLIHSDVNDEREYKRALLIVQLLVPLTWTTSDDAHALSPDQITTLLTYKDAFLADKVVDQIMLVLVKSLSLSYSLNFETETVRKKTTRRYDSLSHFFETCSQSKTRKFQLLRPLKTIIAPHYRQEKLIVAFNKSNVLSLILTFAASMDEKEFSDYNMLVLEIVFLLFNHRTVKSLLQSTQTAQSETLLMLAKKELSEKAARPLASRHSRFGGTLSMNLGNGKMVNFFSPAAALKSVGNAMDLGKTTGRVSKKSQQEPVTQNAIRNEEAKTALKETADSFLEHSFNSLISSVKDDFDKERQHVTEGDFYRFLCVVKFFLEYQVAVLKAADASEREKFDFDTVTDFVNARSMMFVTKRMQIYVEEKKWKELQAALECLKQILVTLGAMAESENEEYRDASNNIQNNLYYEAYIIEAICQLCRQFTTQSFGYLQSLVETVHIFMKMLERFSKSKEFMVVRRKSRQRASSKGKTLGSNEAAVVDHFEDVEDAATVKKKCVEHEFRFEKIEMDFANDNVVSTYYQLLKHYKDVEPRYLHYATTLLHRIFVKSKMEPFLYRLSLFELFNQIVSDERRMEGSREYKELKEFIRYVIKKFTTKAKENPLILIEILFPKNRGDCRRIMYGADDDVMNVRAGDDAGEFGEKKDRQLIPSDDELEIQRGLTWSEKLGVAVSILMEGGKLAIIEWLEITLSNLATKRMFEEESPDENIEDYDLVAAASVPDIRIALERNSKVHLLLELLHVNKVIAGDADVHWLVSKDRTADSILDDVKFLRDAIDNPVDSEGKPLHKLVKKKKKKPVKKLKPKDTSDDDEKKEDETKKRKKPEKNIQSALSKQFVEDSDDDVDDEAFFEAERKRRAKAAALAGGSSDRALTDATKKTSTLSKKESSIKQKQSKPALSQPKLPSSDTDEADTENNEMPSKRRKVKDLVKRPIEGMNRRVESMEEDMVMTPEPDVNVGSSLLDNKVQKTPMVSIASQDITVIPPQQTPASKGKNVGAFADSDDEEELDTRMEEDSGNPGGLAEGGGDSMRNPAAVASARPTKKNVIFDSDSD</sequence>
<feature type="region of interest" description="Disordered" evidence="5">
    <location>
        <begin position="937"/>
        <end position="1040"/>
    </location>
</feature>
<feature type="compositionally biased region" description="Basic residues" evidence="5">
    <location>
        <begin position="867"/>
        <end position="883"/>
    </location>
</feature>
<evidence type="ECO:0000259" key="6">
    <source>
        <dbReference type="Pfam" id="PF04821"/>
    </source>
</evidence>
<keyword evidence="2" id="KW-0236">DNA replication inhibitor</keyword>
<evidence type="ECO:0000256" key="3">
    <source>
        <dbReference type="ARBA" id="ARBA00023242"/>
    </source>
</evidence>
<name>A0A507FIB1_9FUNG</name>
<feature type="domain" description="Timeless N-terminal" evidence="6">
    <location>
        <begin position="207"/>
        <end position="299"/>
    </location>
</feature>
<evidence type="ECO:0000256" key="1">
    <source>
        <dbReference type="ARBA" id="ARBA00004123"/>
    </source>
</evidence>
<feature type="compositionally biased region" description="Gly residues" evidence="5">
    <location>
        <begin position="1097"/>
        <end position="1107"/>
    </location>
</feature>
<dbReference type="GO" id="GO:0031298">
    <property type="term" value="C:replication fork protection complex"/>
    <property type="evidence" value="ECO:0007669"/>
    <property type="project" value="TreeGrafter"/>
</dbReference>
<evidence type="ECO:0000256" key="2">
    <source>
        <dbReference type="ARBA" id="ARBA00022880"/>
    </source>
</evidence>
<dbReference type="GO" id="GO:0000076">
    <property type="term" value="P:DNA replication checkpoint signaling"/>
    <property type="evidence" value="ECO:0007669"/>
    <property type="project" value="TreeGrafter"/>
</dbReference>
<dbReference type="Pfam" id="PF04821">
    <property type="entry name" value="TIMELESS"/>
    <property type="match status" value="2"/>
</dbReference>
<evidence type="ECO:0000256" key="5">
    <source>
        <dbReference type="SAM" id="MobiDB-lite"/>
    </source>
</evidence>
<gene>
    <name evidence="7" type="ORF">CcCBS67573_g02680</name>
</gene>
<comment type="subcellular location">
    <subcellularLocation>
        <location evidence="1">Nucleus</location>
    </subcellularLocation>
</comment>
<feature type="region of interest" description="Disordered" evidence="5">
    <location>
        <begin position="862"/>
        <end position="924"/>
    </location>
</feature>
<feature type="region of interest" description="Disordered" evidence="5">
    <location>
        <begin position="1057"/>
        <end position="1132"/>
    </location>
</feature>
<keyword evidence="3" id="KW-0539">Nucleus</keyword>
<dbReference type="InterPro" id="IPR006906">
    <property type="entry name" value="Timeless_N"/>
</dbReference>
<accession>A0A507FIB1</accession>
<feature type="domain" description="Timeless N-terminal" evidence="6">
    <location>
        <begin position="38"/>
        <end position="157"/>
    </location>
</feature>
<comment type="caution">
    <text evidence="7">The sequence shown here is derived from an EMBL/GenBank/DDBJ whole genome shotgun (WGS) entry which is preliminary data.</text>
</comment>
<evidence type="ECO:0000313" key="8">
    <source>
        <dbReference type="Proteomes" id="UP000320333"/>
    </source>
</evidence>
<feature type="compositionally biased region" description="Polar residues" evidence="5">
    <location>
        <begin position="1057"/>
        <end position="1069"/>
    </location>
</feature>
<dbReference type="GO" id="GO:0043111">
    <property type="term" value="P:replication fork arrest"/>
    <property type="evidence" value="ECO:0007669"/>
    <property type="project" value="TreeGrafter"/>
</dbReference>
<dbReference type="STRING" id="246404.A0A507FIB1"/>
<dbReference type="PANTHER" id="PTHR22940">
    <property type="entry name" value="TIMEOUT/TIMELESS-2"/>
    <property type="match status" value="1"/>
</dbReference>
<keyword evidence="4" id="KW-0131">Cell cycle</keyword>